<sequence>MRILLVEDEARLADALEHILKKQGYLVDVSYDGTEGLDMAGTGIYDVIILDRMLPGLDGIEILKHIRTNKMTTPVIFLTAKDAVSSRIEGLDAGADDYLIKPFSKDELLARVRVLSRRSKHLQVNNKFSVASLHLDTMLCEVSIDGEITRLTTTEVQLLELLMRNLGQTLTKEQILDRIWGFNKEVEIKNVELYIFYLRKKVNFEKSGVTIHTIRGVGYSLKEMPSC</sequence>
<dbReference type="SUPFAM" id="SSF46894">
    <property type="entry name" value="C-terminal effector domain of the bipartite response regulators"/>
    <property type="match status" value="1"/>
</dbReference>
<evidence type="ECO:0000256" key="8">
    <source>
        <dbReference type="PROSITE-ProRule" id="PRU00169"/>
    </source>
</evidence>
<dbReference type="Pfam" id="PF00072">
    <property type="entry name" value="Response_reg"/>
    <property type="match status" value="1"/>
</dbReference>
<dbReference type="Pfam" id="PF00486">
    <property type="entry name" value="Trans_reg_C"/>
    <property type="match status" value="1"/>
</dbReference>
<keyword evidence="4" id="KW-0805">Transcription regulation</keyword>
<dbReference type="SUPFAM" id="SSF52172">
    <property type="entry name" value="CheY-like"/>
    <property type="match status" value="1"/>
</dbReference>
<dbReference type="EMBL" id="MCIA01000031">
    <property type="protein sequence ID" value="RKD30295.1"/>
    <property type="molecule type" value="Genomic_DNA"/>
</dbReference>
<feature type="domain" description="Response regulatory" evidence="10">
    <location>
        <begin position="2"/>
        <end position="116"/>
    </location>
</feature>
<dbReference type="GO" id="GO:0005829">
    <property type="term" value="C:cytosol"/>
    <property type="evidence" value="ECO:0007669"/>
    <property type="project" value="TreeGrafter"/>
</dbReference>
<dbReference type="GO" id="GO:0032993">
    <property type="term" value="C:protein-DNA complex"/>
    <property type="evidence" value="ECO:0007669"/>
    <property type="project" value="TreeGrafter"/>
</dbReference>
<dbReference type="InterPro" id="IPR011006">
    <property type="entry name" value="CheY-like_superfamily"/>
</dbReference>
<keyword evidence="2 8" id="KW-0597">Phosphoprotein</keyword>
<organism evidence="12 13">
    <name type="scientific">Lacrimispora algidixylanolytica</name>
    <dbReference type="NCBI Taxonomy" id="94868"/>
    <lineage>
        <taxon>Bacteria</taxon>
        <taxon>Bacillati</taxon>
        <taxon>Bacillota</taxon>
        <taxon>Clostridia</taxon>
        <taxon>Lachnospirales</taxon>
        <taxon>Lachnospiraceae</taxon>
        <taxon>Lacrimispora</taxon>
    </lineage>
</organism>
<dbReference type="InterPro" id="IPR016032">
    <property type="entry name" value="Sig_transdc_resp-reg_C-effctor"/>
</dbReference>
<dbReference type="InterPro" id="IPR001867">
    <property type="entry name" value="OmpR/PhoB-type_DNA-bd"/>
</dbReference>
<dbReference type="CDD" id="cd17625">
    <property type="entry name" value="REC_OmpR_DrrD-like"/>
    <property type="match status" value="1"/>
</dbReference>
<dbReference type="InterPro" id="IPR039420">
    <property type="entry name" value="WalR-like"/>
</dbReference>
<keyword evidence="5 9" id="KW-0238">DNA-binding</keyword>
<evidence type="ECO:0000259" key="11">
    <source>
        <dbReference type="PROSITE" id="PS51755"/>
    </source>
</evidence>
<feature type="DNA-binding region" description="OmpR/PhoB-type" evidence="9">
    <location>
        <begin position="125"/>
        <end position="223"/>
    </location>
</feature>
<comment type="caution">
    <text evidence="12">The sequence shown here is derived from an EMBL/GenBank/DDBJ whole genome shotgun (WGS) entry which is preliminary data.</text>
</comment>
<feature type="domain" description="OmpR/PhoB-type" evidence="11">
    <location>
        <begin position="125"/>
        <end position="223"/>
    </location>
</feature>
<dbReference type="GO" id="GO:0006355">
    <property type="term" value="P:regulation of DNA-templated transcription"/>
    <property type="evidence" value="ECO:0007669"/>
    <property type="project" value="InterPro"/>
</dbReference>
<dbReference type="GO" id="GO:0000156">
    <property type="term" value="F:phosphorelay response regulator activity"/>
    <property type="evidence" value="ECO:0007669"/>
    <property type="project" value="TreeGrafter"/>
</dbReference>
<evidence type="ECO:0000256" key="5">
    <source>
        <dbReference type="ARBA" id="ARBA00023125"/>
    </source>
</evidence>
<proteinExistence type="predicted"/>
<dbReference type="InterPro" id="IPR036388">
    <property type="entry name" value="WH-like_DNA-bd_sf"/>
</dbReference>
<evidence type="ECO:0000313" key="13">
    <source>
        <dbReference type="Proteomes" id="UP000284277"/>
    </source>
</evidence>
<evidence type="ECO:0000256" key="6">
    <source>
        <dbReference type="ARBA" id="ARBA00023163"/>
    </source>
</evidence>
<name>A0A419SYL3_9FIRM</name>
<evidence type="ECO:0000313" key="12">
    <source>
        <dbReference type="EMBL" id="RKD30295.1"/>
    </source>
</evidence>
<dbReference type="AlphaFoldDB" id="A0A419SYL3"/>
<dbReference type="Gene3D" id="1.10.10.10">
    <property type="entry name" value="Winged helix-like DNA-binding domain superfamily/Winged helix DNA-binding domain"/>
    <property type="match status" value="1"/>
</dbReference>
<dbReference type="SMART" id="SM00862">
    <property type="entry name" value="Trans_reg_C"/>
    <property type="match status" value="1"/>
</dbReference>
<feature type="modified residue" description="4-aspartylphosphate" evidence="8">
    <location>
        <position position="51"/>
    </location>
</feature>
<evidence type="ECO:0000256" key="4">
    <source>
        <dbReference type="ARBA" id="ARBA00023015"/>
    </source>
</evidence>
<reference evidence="12 13" key="1">
    <citation type="submission" date="2016-08" db="EMBL/GenBank/DDBJ databases">
        <title>A new outlook on sporulation: Clostridium algidixylanolyticum.</title>
        <authorList>
            <person name="Poppleton D.I."/>
            <person name="Gribaldo S."/>
        </authorList>
    </citation>
    <scope>NUCLEOTIDE SEQUENCE [LARGE SCALE GENOMIC DNA]</scope>
    <source>
        <strain evidence="12 13">SPL73</strain>
    </source>
</reference>
<dbReference type="Gene3D" id="3.40.50.2300">
    <property type="match status" value="1"/>
</dbReference>
<dbReference type="PROSITE" id="PS51755">
    <property type="entry name" value="OMPR_PHOB"/>
    <property type="match status" value="1"/>
</dbReference>
<dbReference type="OrthoDB" id="9790442at2"/>
<dbReference type="PANTHER" id="PTHR48111">
    <property type="entry name" value="REGULATOR OF RPOS"/>
    <property type="match status" value="1"/>
</dbReference>
<evidence type="ECO:0000256" key="9">
    <source>
        <dbReference type="PROSITE-ProRule" id="PRU01091"/>
    </source>
</evidence>
<evidence type="ECO:0000256" key="7">
    <source>
        <dbReference type="ARBA" id="ARBA00024867"/>
    </source>
</evidence>
<comment type="function">
    <text evidence="7">May play the central regulatory role in sporulation. It may be an element of the effector pathway responsible for the activation of sporulation genes in response to nutritional stress. Spo0A may act in concert with spo0H (a sigma factor) to control the expression of some genes that are critical to the sporulation process.</text>
</comment>
<evidence type="ECO:0000256" key="3">
    <source>
        <dbReference type="ARBA" id="ARBA00023012"/>
    </source>
</evidence>
<dbReference type="GO" id="GO:0000976">
    <property type="term" value="F:transcription cis-regulatory region binding"/>
    <property type="evidence" value="ECO:0007669"/>
    <property type="project" value="TreeGrafter"/>
</dbReference>
<accession>A0A419SYL3</accession>
<protein>
    <recommendedName>
        <fullName evidence="1">Stage 0 sporulation protein A homolog</fullName>
    </recommendedName>
</protein>
<evidence type="ECO:0000259" key="10">
    <source>
        <dbReference type="PROSITE" id="PS50110"/>
    </source>
</evidence>
<keyword evidence="3" id="KW-0902">Two-component regulatory system</keyword>
<dbReference type="InterPro" id="IPR001789">
    <property type="entry name" value="Sig_transdc_resp-reg_receiver"/>
</dbReference>
<dbReference type="PANTHER" id="PTHR48111:SF22">
    <property type="entry name" value="REGULATOR OF RPOS"/>
    <property type="match status" value="1"/>
</dbReference>
<evidence type="ECO:0000256" key="1">
    <source>
        <dbReference type="ARBA" id="ARBA00018672"/>
    </source>
</evidence>
<dbReference type="Gene3D" id="6.10.250.690">
    <property type="match status" value="1"/>
</dbReference>
<dbReference type="RefSeq" id="WP_120197819.1">
    <property type="nucleotide sequence ID" value="NZ_MCIA01000031.1"/>
</dbReference>
<gene>
    <name evidence="12" type="ORF">BET01_06800</name>
</gene>
<dbReference type="SMART" id="SM00448">
    <property type="entry name" value="REC"/>
    <property type="match status" value="1"/>
</dbReference>
<dbReference type="FunFam" id="3.40.50.2300:FF:000001">
    <property type="entry name" value="DNA-binding response regulator PhoB"/>
    <property type="match status" value="1"/>
</dbReference>
<dbReference type="Proteomes" id="UP000284277">
    <property type="component" value="Unassembled WGS sequence"/>
</dbReference>
<dbReference type="CDD" id="cd00383">
    <property type="entry name" value="trans_reg_C"/>
    <property type="match status" value="1"/>
</dbReference>
<keyword evidence="6" id="KW-0804">Transcription</keyword>
<keyword evidence="13" id="KW-1185">Reference proteome</keyword>
<evidence type="ECO:0000256" key="2">
    <source>
        <dbReference type="ARBA" id="ARBA00022553"/>
    </source>
</evidence>
<dbReference type="PROSITE" id="PS50110">
    <property type="entry name" value="RESPONSE_REGULATORY"/>
    <property type="match status" value="1"/>
</dbReference>